<dbReference type="Pfam" id="PF14223">
    <property type="entry name" value="Retrotran_gag_2"/>
    <property type="match status" value="1"/>
</dbReference>
<feature type="domain" description="CCHC-type" evidence="3">
    <location>
        <begin position="497"/>
        <end position="511"/>
    </location>
</feature>
<dbReference type="InterPro" id="IPR036875">
    <property type="entry name" value="Znf_CCHC_sf"/>
</dbReference>
<reference evidence="6" key="1">
    <citation type="journal article" date="2024" name="IScience">
        <title>Strigolactones Initiate the Formation of Haustorium-like Structures in Castilleja.</title>
        <authorList>
            <person name="Buerger M."/>
            <person name="Peterson D."/>
            <person name="Chory J."/>
        </authorList>
    </citation>
    <scope>NUCLEOTIDE SEQUENCE [LARGE SCALE GENOMIC DNA]</scope>
</reference>
<dbReference type="GO" id="GO:0008270">
    <property type="term" value="F:zinc ion binding"/>
    <property type="evidence" value="ECO:0007669"/>
    <property type="project" value="UniProtKB-KW"/>
</dbReference>
<keyword evidence="1" id="KW-0479">Metal-binding</keyword>
<name>A0ABD3E5L5_9LAMI</name>
<dbReference type="SMART" id="SM00343">
    <property type="entry name" value="ZnF_C2HC"/>
    <property type="match status" value="1"/>
</dbReference>
<dbReference type="InterPro" id="IPR009044">
    <property type="entry name" value="ssDNA-bd_transcriptional_reg"/>
</dbReference>
<feature type="region of interest" description="Disordered" evidence="2">
    <location>
        <begin position="173"/>
        <end position="214"/>
    </location>
</feature>
<organism evidence="5 6">
    <name type="scientific">Castilleja foliolosa</name>
    <dbReference type="NCBI Taxonomy" id="1961234"/>
    <lineage>
        <taxon>Eukaryota</taxon>
        <taxon>Viridiplantae</taxon>
        <taxon>Streptophyta</taxon>
        <taxon>Embryophyta</taxon>
        <taxon>Tracheophyta</taxon>
        <taxon>Spermatophyta</taxon>
        <taxon>Magnoliopsida</taxon>
        <taxon>eudicotyledons</taxon>
        <taxon>Gunneridae</taxon>
        <taxon>Pentapetalae</taxon>
        <taxon>asterids</taxon>
        <taxon>lamiids</taxon>
        <taxon>Lamiales</taxon>
        <taxon>Orobanchaceae</taxon>
        <taxon>Pedicularideae</taxon>
        <taxon>Castillejinae</taxon>
        <taxon>Castilleja</taxon>
    </lineage>
</organism>
<dbReference type="SUPFAM" id="SSF57756">
    <property type="entry name" value="Retrovirus zinc finger-like domains"/>
    <property type="match status" value="1"/>
</dbReference>
<feature type="region of interest" description="Disordered" evidence="2">
    <location>
        <begin position="220"/>
        <end position="239"/>
    </location>
</feature>
<dbReference type="Pfam" id="PF08766">
    <property type="entry name" value="DEK_C"/>
    <property type="match status" value="1"/>
</dbReference>
<feature type="compositionally biased region" description="Low complexity" evidence="2">
    <location>
        <begin position="84"/>
        <end position="93"/>
    </location>
</feature>
<dbReference type="EMBL" id="JAVIJP010000007">
    <property type="protein sequence ID" value="KAL3649587.1"/>
    <property type="molecule type" value="Genomic_DNA"/>
</dbReference>
<dbReference type="PROSITE" id="PS50158">
    <property type="entry name" value="ZF_CCHC"/>
    <property type="match status" value="1"/>
</dbReference>
<protein>
    <recommendedName>
        <fullName evidence="7">CCHC-type domain-containing protein</fullName>
    </recommendedName>
</protein>
<evidence type="ECO:0000259" key="3">
    <source>
        <dbReference type="PROSITE" id="PS50158"/>
    </source>
</evidence>
<evidence type="ECO:0000256" key="2">
    <source>
        <dbReference type="SAM" id="MobiDB-lite"/>
    </source>
</evidence>
<dbReference type="Pfam" id="PF02229">
    <property type="entry name" value="PC4"/>
    <property type="match status" value="1"/>
</dbReference>
<gene>
    <name evidence="5" type="ORF">CASFOL_005990</name>
</gene>
<evidence type="ECO:0000313" key="6">
    <source>
        <dbReference type="Proteomes" id="UP001632038"/>
    </source>
</evidence>
<sequence>MDEQALFNSSKRRKIEDTILQILSTSDLETATVFSVRTAAEERLGLCLSSLSHRRLVQQLTDSFLLANDGDALDTPPPRRVNDGNDNNNENGDYNGKIICKLSERRMVTVHDSSGTKMVAIRDFGFKDGRHMRPIKGENSGLSLTPTQWSSFRSSFPKIQEAIVKLESRLRPEATAKSANQSEADTTKESTVEKIQNVPDISKSTSTAHYPIKSEQVESDPLATNPMSDPNPDSQQIPTDMNRTEPGISNSVPPFPKQSHPHNTFNAVRPELLVPIQPARLNGINYCSWRDHMEFLLNQLNLAYVLFDPCPTVPSNPEASSDEKIKVKAAIQKWVNDDYLCRHNILSSLSDNLYQSHSPKNCSARELWEELKLAHDEDFGTKRSQINKYIQFEMVDGVSVPDQAQELGKIADSIIASGTWVDENFHVGVVVSKLPASWKDFRVRLLREDFLPLNVLMRRLRAEEESRKKEVNYKKGSVEPRYDARLGMRKTGCKRTCYYCGKEGHISTNCPLRKFEVREMSNETENGDPCLRTGNSK</sequence>
<dbReference type="PANTHER" id="PTHR47592">
    <property type="entry name" value="PBF68 PROTEIN"/>
    <property type="match status" value="1"/>
</dbReference>
<keyword evidence="1" id="KW-0862">Zinc</keyword>
<evidence type="ECO:0008006" key="7">
    <source>
        <dbReference type="Google" id="ProtNLM"/>
    </source>
</evidence>
<dbReference type="InterPro" id="IPR014876">
    <property type="entry name" value="DEK_C"/>
</dbReference>
<evidence type="ECO:0000259" key="4">
    <source>
        <dbReference type="PROSITE" id="PS51998"/>
    </source>
</evidence>
<evidence type="ECO:0000313" key="5">
    <source>
        <dbReference type="EMBL" id="KAL3649587.1"/>
    </source>
</evidence>
<keyword evidence="1" id="KW-0863">Zinc-finger</keyword>
<feature type="domain" description="DEK-C" evidence="4">
    <location>
        <begin position="9"/>
        <end position="66"/>
    </location>
</feature>
<dbReference type="InterPro" id="IPR001878">
    <property type="entry name" value="Znf_CCHC"/>
</dbReference>
<feature type="region of interest" description="Disordered" evidence="2">
    <location>
        <begin position="68"/>
        <end position="93"/>
    </location>
</feature>
<keyword evidence="6" id="KW-1185">Reference proteome</keyword>
<proteinExistence type="predicted"/>
<dbReference type="SUPFAM" id="SSF54447">
    <property type="entry name" value="ssDNA-binding transcriptional regulator domain"/>
    <property type="match status" value="1"/>
</dbReference>
<comment type="caution">
    <text evidence="5">The sequence shown here is derived from an EMBL/GenBank/DDBJ whole genome shotgun (WGS) entry which is preliminary data.</text>
</comment>
<dbReference type="InterPro" id="IPR003173">
    <property type="entry name" value="PC4_C"/>
</dbReference>
<dbReference type="PROSITE" id="PS51998">
    <property type="entry name" value="DEK_C"/>
    <property type="match status" value="1"/>
</dbReference>
<evidence type="ECO:0000256" key="1">
    <source>
        <dbReference type="PROSITE-ProRule" id="PRU00047"/>
    </source>
</evidence>
<accession>A0ABD3E5L5</accession>
<dbReference type="Gene3D" id="2.30.31.10">
    <property type="entry name" value="Transcriptional Coactivator Pc4, Chain A"/>
    <property type="match status" value="1"/>
</dbReference>
<dbReference type="AlphaFoldDB" id="A0ABD3E5L5"/>
<dbReference type="Proteomes" id="UP001632038">
    <property type="component" value="Unassembled WGS sequence"/>
</dbReference>
<dbReference type="Pfam" id="PF00098">
    <property type="entry name" value="zf-CCHC"/>
    <property type="match status" value="1"/>
</dbReference>
<feature type="compositionally biased region" description="Polar residues" evidence="2">
    <location>
        <begin position="225"/>
        <end position="239"/>
    </location>
</feature>
<dbReference type="PANTHER" id="PTHR47592:SF6">
    <property type="entry name" value="PBF68 PROTEIN"/>
    <property type="match status" value="1"/>
</dbReference>
<dbReference type="Gene3D" id="4.10.60.10">
    <property type="entry name" value="Zinc finger, CCHC-type"/>
    <property type="match status" value="1"/>
</dbReference>